<comment type="similarity">
    <text evidence="3">Belongs to the NPH3 family.</text>
</comment>
<evidence type="ECO:0000256" key="3">
    <source>
        <dbReference type="PROSITE-ProRule" id="PRU00982"/>
    </source>
</evidence>
<name>A0ABQ8IBL2_9ROSI</name>
<dbReference type="Gene3D" id="3.30.710.10">
    <property type="entry name" value="Potassium Channel Kv1.1, Chain A"/>
    <property type="match status" value="1"/>
</dbReference>
<proteinExistence type="inferred from homology"/>
<reference evidence="6 7" key="1">
    <citation type="submission" date="2021-02" db="EMBL/GenBank/DDBJ databases">
        <title>Plant Genome Project.</title>
        <authorList>
            <person name="Zhang R.-G."/>
        </authorList>
    </citation>
    <scope>NUCLEOTIDE SEQUENCE [LARGE SCALE GENOMIC DNA]</scope>
    <source>
        <tissue evidence="6">Leaves</tissue>
    </source>
</reference>
<keyword evidence="2" id="KW-0833">Ubl conjugation pathway</keyword>
<dbReference type="PANTHER" id="PTHR32370">
    <property type="entry name" value="OS12G0117600 PROTEIN"/>
    <property type="match status" value="1"/>
</dbReference>
<dbReference type="InterPro" id="IPR027356">
    <property type="entry name" value="NPH3_dom"/>
</dbReference>
<dbReference type="InterPro" id="IPR011333">
    <property type="entry name" value="SKP1/BTB/POZ_sf"/>
</dbReference>
<evidence type="ECO:0000256" key="4">
    <source>
        <dbReference type="SAM" id="MobiDB-lite"/>
    </source>
</evidence>
<dbReference type="SUPFAM" id="SSF54695">
    <property type="entry name" value="POZ domain"/>
    <property type="match status" value="1"/>
</dbReference>
<protein>
    <recommendedName>
        <fullName evidence="5">NPH3 domain-containing protein</fullName>
    </recommendedName>
</protein>
<feature type="compositionally biased region" description="Basic residues" evidence="4">
    <location>
        <begin position="556"/>
        <end position="565"/>
    </location>
</feature>
<accession>A0ABQ8IBL2</accession>
<dbReference type="EMBL" id="JAFEMO010000003">
    <property type="protein sequence ID" value="KAH7574041.1"/>
    <property type="molecule type" value="Genomic_DNA"/>
</dbReference>
<keyword evidence="7" id="KW-1185">Reference proteome</keyword>
<dbReference type="InterPro" id="IPR043454">
    <property type="entry name" value="NPH3/RPT2-like"/>
</dbReference>
<organism evidence="6 7">
    <name type="scientific">Xanthoceras sorbifolium</name>
    <dbReference type="NCBI Taxonomy" id="99658"/>
    <lineage>
        <taxon>Eukaryota</taxon>
        <taxon>Viridiplantae</taxon>
        <taxon>Streptophyta</taxon>
        <taxon>Embryophyta</taxon>
        <taxon>Tracheophyta</taxon>
        <taxon>Spermatophyta</taxon>
        <taxon>Magnoliopsida</taxon>
        <taxon>eudicotyledons</taxon>
        <taxon>Gunneridae</taxon>
        <taxon>Pentapetalae</taxon>
        <taxon>rosids</taxon>
        <taxon>malvids</taxon>
        <taxon>Sapindales</taxon>
        <taxon>Sapindaceae</taxon>
        <taxon>Xanthoceroideae</taxon>
        <taxon>Xanthoceras</taxon>
    </lineage>
</organism>
<evidence type="ECO:0000256" key="2">
    <source>
        <dbReference type="ARBA" id="ARBA00022786"/>
    </source>
</evidence>
<comment type="pathway">
    <text evidence="1">Protein modification; protein ubiquitination.</text>
</comment>
<feature type="region of interest" description="Disordered" evidence="4">
    <location>
        <begin position="506"/>
        <end position="631"/>
    </location>
</feature>
<evidence type="ECO:0000313" key="6">
    <source>
        <dbReference type="EMBL" id="KAH7574041.1"/>
    </source>
</evidence>
<dbReference type="PROSITE" id="PS51649">
    <property type="entry name" value="NPH3"/>
    <property type="match status" value="1"/>
</dbReference>
<evidence type="ECO:0000256" key="1">
    <source>
        <dbReference type="ARBA" id="ARBA00004906"/>
    </source>
</evidence>
<dbReference type="Proteomes" id="UP000827721">
    <property type="component" value="Unassembled WGS sequence"/>
</dbReference>
<evidence type="ECO:0000313" key="7">
    <source>
        <dbReference type="Proteomes" id="UP000827721"/>
    </source>
</evidence>
<evidence type="ECO:0000259" key="5">
    <source>
        <dbReference type="PROSITE" id="PS51649"/>
    </source>
</evidence>
<comment type="caution">
    <text evidence="6">The sequence shown here is derived from an EMBL/GenBank/DDBJ whole genome shotgun (WGS) entry which is preliminary data.</text>
</comment>
<dbReference type="Pfam" id="PF03000">
    <property type="entry name" value="NPH3"/>
    <property type="match status" value="1"/>
</dbReference>
<sequence>MKFMKLGSKPDAFQADGKCIKYVTSDLATDVTINVGEVKFNLHKNKLFCCCHMPLQFPLLSKSNRLQKLVLKASEENSDEINITDFPGGPKAFEICAKFCYGMTVTLNAYNVVAARCAAEYLEMTEDVDRGNLIFKIEVFLNSSIFRSWKDSIIVLQTTRSLFPWSEDLKIVGRCVDSIASKTSVDPSNITWSYTYNRKLSAPDKIIEDGVKFGERIDTVPKDWWVEDICELDIDLYKRVMIAVKSKGRMDGSVIGEALRTYAVRWLPDSVEALISDAHSQRNKVLVETIVCLLPSDKGVGCSCSFLLKLLKVAILVGVDDSAREDLVKRISLKLPEASVNDLLIPARSPQTTFYDVELVQCIANQYLIHEISSRGLDGERNEKGADDFVLENGTMLAVGKLIDGYLGEIARDPNLTLASFIDLSQSIPDSARPIHDGLYKAIDLYLKEHPSLSKAERKKVCGLMDVRKLTMDASMHAAQNERLPLRVVVQVLFFEQVRAAAGVQALGNNPRDASHSTTNTDEEWDKTTTTAAEDRKSLKKQMSQMKIKDEEFRKNGKLTKKNSKNSRSGMQLLPSRSRRIFDKLWVVGKGHRGENKSSETSGSSQSPTSLAPGDTKSSGSSSRHRRHSIS</sequence>
<feature type="domain" description="NPH3" evidence="5">
    <location>
        <begin position="223"/>
        <end position="499"/>
    </location>
</feature>
<gene>
    <name evidence="6" type="ORF">JRO89_XS03G0243600</name>
</gene>
<feature type="compositionally biased region" description="Low complexity" evidence="4">
    <location>
        <begin position="599"/>
        <end position="610"/>
    </location>
</feature>